<name>A0A2T4UQR9_9MICO</name>
<feature type="transmembrane region" description="Helical" evidence="7">
    <location>
        <begin position="187"/>
        <end position="210"/>
    </location>
</feature>
<dbReference type="SUPFAM" id="SSF161098">
    <property type="entry name" value="MetI-like"/>
    <property type="match status" value="1"/>
</dbReference>
<dbReference type="PANTHER" id="PTHR30151:SF20">
    <property type="entry name" value="ABC TRANSPORTER PERMEASE PROTEIN HI_0355-RELATED"/>
    <property type="match status" value="1"/>
</dbReference>
<dbReference type="AlphaFoldDB" id="A0A2T4UQR9"/>
<keyword evidence="10" id="KW-1185">Reference proteome</keyword>
<dbReference type="RefSeq" id="WP_107573690.1">
    <property type="nucleotide sequence ID" value="NZ_PZPL01000001.1"/>
</dbReference>
<reference evidence="9 10" key="1">
    <citation type="submission" date="2018-03" db="EMBL/GenBank/DDBJ databases">
        <title>Bacteriophage NCPPB3778 and a type I-E CRISPR drive the evolution of the US Biological Select Agent, Rathayibacter toxicus.</title>
        <authorList>
            <person name="Davis E.W.II."/>
            <person name="Tabima J.F."/>
            <person name="Weisberg A.J."/>
            <person name="Dantas Lopes L."/>
            <person name="Wiseman M.S."/>
            <person name="Wiseman M.S."/>
            <person name="Pupko T."/>
            <person name="Belcher M.S."/>
            <person name="Sechler A.J."/>
            <person name="Tancos M.A."/>
            <person name="Schroeder B.K."/>
            <person name="Murray T.D."/>
            <person name="Luster D.G."/>
            <person name="Schneider W.L."/>
            <person name="Rogers E."/>
            <person name="Andreote F.D."/>
            <person name="Grunwald N.J."/>
            <person name="Putnam M.L."/>
            <person name="Chang J.H."/>
        </authorList>
    </citation>
    <scope>NUCLEOTIDE SEQUENCE [LARGE SCALE GENOMIC DNA]</scope>
    <source>
        <strain evidence="9 10">DSM 15933</strain>
    </source>
</reference>
<dbReference type="GO" id="GO:0055085">
    <property type="term" value="P:transmembrane transport"/>
    <property type="evidence" value="ECO:0007669"/>
    <property type="project" value="InterPro"/>
</dbReference>
<proteinExistence type="predicted"/>
<keyword evidence="2" id="KW-0813">Transport</keyword>
<keyword evidence="3" id="KW-1003">Cell membrane</keyword>
<evidence type="ECO:0000256" key="6">
    <source>
        <dbReference type="ARBA" id="ARBA00023136"/>
    </source>
</evidence>
<evidence type="ECO:0000256" key="1">
    <source>
        <dbReference type="ARBA" id="ARBA00004651"/>
    </source>
</evidence>
<feature type="transmembrane region" description="Helical" evidence="7">
    <location>
        <begin position="61"/>
        <end position="85"/>
    </location>
</feature>
<gene>
    <name evidence="9" type="ORF">C1I63_02830</name>
</gene>
<evidence type="ECO:0000256" key="2">
    <source>
        <dbReference type="ARBA" id="ARBA00022448"/>
    </source>
</evidence>
<comment type="subcellular location">
    <subcellularLocation>
        <location evidence="1">Cell membrane</location>
        <topology evidence="1">Multi-pass membrane protein</topology>
    </subcellularLocation>
</comment>
<dbReference type="GO" id="GO:0005886">
    <property type="term" value="C:plasma membrane"/>
    <property type="evidence" value="ECO:0007669"/>
    <property type="project" value="UniProtKB-SubCell"/>
</dbReference>
<evidence type="ECO:0000256" key="7">
    <source>
        <dbReference type="SAM" id="Phobius"/>
    </source>
</evidence>
<protein>
    <submittedName>
        <fullName evidence="9">ABC transporter permease</fullName>
    </submittedName>
</protein>
<evidence type="ECO:0000313" key="9">
    <source>
        <dbReference type="EMBL" id="PTL71876.1"/>
    </source>
</evidence>
<keyword evidence="5 7" id="KW-1133">Transmembrane helix</keyword>
<feature type="domain" description="ABC transmembrane type-1" evidence="8">
    <location>
        <begin position="71"/>
        <end position="248"/>
    </location>
</feature>
<evidence type="ECO:0000256" key="4">
    <source>
        <dbReference type="ARBA" id="ARBA00022692"/>
    </source>
</evidence>
<dbReference type="Pfam" id="PF00528">
    <property type="entry name" value="BPD_transp_1"/>
    <property type="match status" value="1"/>
</dbReference>
<feature type="transmembrane region" description="Helical" evidence="7">
    <location>
        <begin position="97"/>
        <end position="116"/>
    </location>
</feature>
<dbReference type="Proteomes" id="UP000241085">
    <property type="component" value="Unassembled WGS sequence"/>
</dbReference>
<comment type="caution">
    <text evidence="9">The sequence shown here is derived from an EMBL/GenBank/DDBJ whole genome shotgun (WGS) entry which is preliminary data.</text>
</comment>
<keyword evidence="6 7" id="KW-0472">Membrane</keyword>
<evidence type="ECO:0000259" key="8">
    <source>
        <dbReference type="Pfam" id="PF00528"/>
    </source>
</evidence>
<keyword evidence="4 7" id="KW-0812">Transmembrane</keyword>
<evidence type="ECO:0000256" key="5">
    <source>
        <dbReference type="ARBA" id="ARBA00022989"/>
    </source>
</evidence>
<evidence type="ECO:0000256" key="3">
    <source>
        <dbReference type="ARBA" id="ARBA00022475"/>
    </source>
</evidence>
<organism evidence="9 10">
    <name type="scientific">Rathayibacter caricis DSM 15933</name>
    <dbReference type="NCBI Taxonomy" id="1328867"/>
    <lineage>
        <taxon>Bacteria</taxon>
        <taxon>Bacillati</taxon>
        <taxon>Actinomycetota</taxon>
        <taxon>Actinomycetes</taxon>
        <taxon>Micrococcales</taxon>
        <taxon>Microbacteriaceae</taxon>
        <taxon>Rathayibacter</taxon>
    </lineage>
</organism>
<feature type="transmembrane region" description="Helical" evidence="7">
    <location>
        <begin position="222"/>
        <end position="245"/>
    </location>
</feature>
<accession>A0A2T4UQR9</accession>
<sequence length="267" mass="28210">MTWLRTNWRVLAGLAVFVAVWWILAETVYRESRAVPSPGAIVAAFLRDGPLFYLRNVGDTVLAAGCGYLWGTIAALALAVVALLLPWTHRVIEQIGVISHCLPLTAVGPVILVTFGGRTTSIFLAALLVFFTTLIGALLGVRSAPRTALDLVSAYRGSRWAQIVKVQAVAAVPATLTALQVGMPAAILGAVLGEYLGGVTTGLGVALAVAQRQMDVERAWAFAVLSGVVTILGYALIAAVGRWVMPRVTGTPRATRRSVLRRTGGVV</sequence>
<evidence type="ECO:0000313" key="10">
    <source>
        <dbReference type="Proteomes" id="UP000241085"/>
    </source>
</evidence>
<dbReference type="InterPro" id="IPR035906">
    <property type="entry name" value="MetI-like_sf"/>
</dbReference>
<dbReference type="EMBL" id="PZPL01000001">
    <property type="protein sequence ID" value="PTL71876.1"/>
    <property type="molecule type" value="Genomic_DNA"/>
</dbReference>
<feature type="transmembrane region" description="Helical" evidence="7">
    <location>
        <begin position="122"/>
        <end position="141"/>
    </location>
</feature>
<dbReference type="PANTHER" id="PTHR30151">
    <property type="entry name" value="ALKANE SULFONATE ABC TRANSPORTER-RELATED, MEMBRANE SUBUNIT"/>
    <property type="match status" value="1"/>
</dbReference>
<dbReference type="InterPro" id="IPR000515">
    <property type="entry name" value="MetI-like"/>
</dbReference>